<comment type="caution">
    <text evidence="10">The sequence shown here is derived from an EMBL/GenBank/DDBJ whole genome shotgun (WGS) entry which is preliminary data.</text>
</comment>
<dbReference type="InterPro" id="IPR011009">
    <property type="entry name" value="Kinase-like_dom_sf"/>
</dbReference>
<dbReference type="PANTHER" id="PTHR43289:SF6">
    <property type="entry name" value="SERINE_THREONINE-PROTEIN KINASE NEKL-3"/>
    <property type="match status" value="1"/>
</dbReference>
<evidence type="ECO:0000313" key="11">
    <source>
        <dbReference type="Proteomes" id="UP000637628"/>
    </source>
</evidence>
<keyword evidence="4 7" id="KW-0547">Nucleotide-binding</keyword>
<organism evidence="10 11">
    <name type="scientific">Paractinoplanes durhamensis</name>
    <dbReference type="NCBI Taxonomy" id="113563"/>
    <lineage>
        <taxon>Bacteria</taxon>
        <taxon>Bacillati</taxon>
        <taxon>Actinomycetota</taxon>
        <taxon>Actinomycetes</taxon>
        <taxon>Micromonosporales</taxon>
        <taxon>Micromonosporaceae</taxon>
        <taxon>Paractinoplanes</taxon>
    </lineage>
</organism>
<evidence type="ECO:0000313" key="10">
    <source>
        <dbReference type="EMBL" id="GIE05727.1"/>
    </source>
</evidence>
<evidence type="ECO:0000256" key="1">
    <source>
        <dbReference type="ARBA" id="ARBA00012513"/>
    </source>
</evidence>
<dbReference type="InterPro" id="IPR008271">
    <property type="entry name" value="Ser/Thr_kinase_AS"/>
</dbReference>
<dbReference type="SMART" id="SM00220">
    <property type="entry name" value="S_TKc"/>
    <property type="match status" value="1"/>
</dbReference>
<dbReference type="PROSITE" id="PS00107">
    <property type="entry name" value="PROTEIN_KINASE_ATP"/>
    <property type="match status" value="1"/>
</dbReference>
<evidence type="ECO:0000256" key="4">
    <source>
        <dbReference type="ARBA" id="ARBA00022741"/>
    </source>
</evidence>
<name>A0ABQ3Z7A8_9ACTN</name>
<evidence type="ECO:0000259" key="9">
    <source>
        <dbReference type="PROSITE" id="PS50011"/>
    </source>
</evidence>
<evidence type="ECO:0000256" key="2">
    <source>
        <dbReference type="ARBA" id="ARBA00022527"/>
    </source>
</evidence>
<dbReference type="CDD" id="cd14014">
    <property type="entry name" value="STKc_PknB_like"/>
    <property type="match status" value="1"/>
</dbReference>
<feature type="domain" description="Protein kinase" evidence="9">
    <location>
        <begin position="34"/>
        <end position="300"/>
    </location>
</feature>
<keyword evidence="5" id="KW-0418">Kinase</keyword>
<keyword evidence="11" id="KW-1185">Reference proteome</keyword>
<dbReference type="InterPro" id="IPR000719">
    <property type="entry name" value="Prot_kinase_dom"/>
</dbReference>
<gene>
    <name evidence="10" type="ORF">Adu01nite_70770</name>
</gene>
<dbReference type="InterPro" id="IPR017441">
    <property type="entry name" value="Protein_kinase_ATP_BS"/>
</dbReference>
<dbReference type="PANTHER" id="PTHR43289">
    <property type="entry name" value="MITOGEN-ACTIVATED PROTEIN KINASE KINASE KINASE 20-RELATED"/>
    <property type="match status" value="1"/>
</dbReference>
<feature type="compositionally biased region" description="Low complexity" evidence="8">
    <location>
        <begin position="368"/>
        <end position="415"/>
    </location>
</feature>
<dbReference type="Pfam" id="PF00069">
    <property type="entry name" value="Pkinase"/>
    <property type="match status" value="1"/>
</dbReference>
<dbReference type="EMBL" id="BOML01000057">
    <property type="protein sequence ID" value="GIE05727.1"/>
    <property type="molecule type" value="Genomic_DNA"/>
</dbReference>
<feature type="region of interest" description="Disordered" evidence="8">
    <location>
        <begin position="368"/>
        <end position="428"/>
    </location>
</feature>
<dbReference type="PROSITE" id="PS00108">
    <property type="entry name" value="PROTEIN_KINASE_ST"/>
    <property type="match status" value="1"/>
</dbReference>
<evidence type="ECO:0000256" key="8">
    <source>
        <dbReference type="SAM" id="MobiDB-lite"/>
    </source>
</evidence>
<protein>
    <recommendedName>
        <fullName evidence="1">non-specific serine/threonine protein kinase</fullName>
        <ecNumber evidence="1">2.7.11.1</ecNumber>
    </recommendedName>
</protein>
<feature type="binding site" evidence="7">
    <location>
        <position position="63"/>
    </location>
    <ligand>
        <name>ATP</name>
        <dbReference type="ChEBI" id="CHEBI:30616"/>
    </ligand>
</feature>
<dbReference type="Gene3D" id="3.30.200.20">
    <property type="entry name" value="Phosphorylase Kinase, domain 1"/>
    <property type="match status" value="1"/>
</dbReference>
<accession>A0ABQ3Z7A8</accession>
<reference evidence="10 11" key="1">
    <citation type="submission" date="2021-01" db="EMBL/GenBank/DDBJ databases">
        <title>Whole genome shotgun sequence of Actinoplanes durhamensis NBRC 14914.</title>
        <authorList>
            <person name="Komaki H."/>
            <person name="Tamura T."/>
        </authorList>
    </citation>
    <scope>NUCLEOTIDE SEQUENCE [LARGE SCALE GENOMIC DNA]</scope>
    <source>
        <strain evidence="10 11">NBRC 14914</strain>
    </source>
</reference>
<evidence type="ECO:0000256" key="7">
    <source>
        <dbReference type="PROSITE-ProRule" id="PRU10141"/>
    </source>
</evidence>
<dbReference type="Proteomes" id="UP000637628">
    <property type="component" value="Unassembled WGS sequence"/>
</dbReference>
<sequence>MHGVPDHGTLPLMDRDLPPSGVPDETGWVLGDRYRLGSQVGAGGMAVVWQAYDTVLARTVAVKVLAADCADDPQSRDRIRGEAKAAAALSHPNIAQVYDYGETDVGGEVTPFIVMELIRGSSLHQRLSDGPVAPRYAMRLCAEIAAALAAAHAEGLVHRDIKPANIMLAPTGAKVVDFGIAAAAQPPGTGSYDVEVLGTPAYLAPERLLHGAVEPASDVYALGVMLYRLLAGHPPWTSETTTQMLAAHIYLEPPGLLPMPQVPDSVTELCNRCLAKEPAERPSAGEVAAVLADGAGLQVITDEPAAPPQATNDSEAPVLIRATSTGRQPAVPRPRWARYALAAVVLAVAGATTLWFLRPENQAATVAAPAAGPSGSSTAALNPRPGASAAPGTTAPDRTAPPATRPAKPTKPGKTSGIAPPAGTVPVDPVTTLPTERTLSSAAGSVRATCTAPGTAQIISWTATKPYKVVHGETEAGPAPTVSFKHGNSRVDMTVTCNAGLPSATST</sequence>
<dbReference type="SUPFAM" id="SSF56112">
    <property type="entry name" value="Protein kinase-like (PK-like)"/>
    <property type="match status" value="1"/>
</dbReference>
<dbReference type="PROSITE" id="PS50011">
    <property type="entry name" value="PROTEIN_KINASE_DOM"/>
    <property type="match status" value="1"/>
</dbReference>
<evidence type="ECO:0000256" key="5">
    <source>
        <dbReference type="ARBA" id="ARBA00022777"/>
    </source>
</evidence>
<keyword evidence="2" id="KW-0723">Serine/threonine-protein kinase</keyword>
<proteinExistence type="predicted"/>
<keyword evidence="3" id="KW-0808">Transferase</keyword>
<keyword evidence="6 7" id="KW-0067">ATP-binding</keyword>
<evidence type="ECO:0000256" key="3">
    <source>
        <dbReference type="ARBA" id="ARBA00022679"/>
    </source>
</evidence>
<dbReference type="Gene3D" id="1.10.510.10">
    <property type="entry name" value="Transferase(Phosphotransferase) domain 1"/>
    <property type="match status" value="1"/>
</dbReference>
<dbReference type="EC" id="2.7.11.1" evidence="1"/>
<evidence type="ECO:0000256" key="6">
    <source>
        <dbReference type="ARBA" id="ARBA00022840"/>
    </source>
</evidence>